<dbReference type="STRING" id="981085.W9R202"/>
<dbReference type="OrthoDB" id="903824at2759"/>
<dbReference type="PANTHER" id="PTHR31852">
    <property type="entry name" value="LATE EMBRYOGENESIS ABUNDANT (LEA) HYDROXYPROLINE-RICH GLYCOPROTEIN FAMILY"/>
    <property type="match status" value="1"/>
</dbReference>
<dbReference type="KEGG" id="mnt:21394324"/>
<feature type="compositionally biased region" description="Low complexity" evidence="1">
    <location>
        <begin position="91"/>
        <end position="102"/>
    </location>
</feature>
<dbReference type="EMBL" id="KE344179">
    <property type="protein sequence ID" value="EXB54388.1"/>
    <property type="molecule type" value="Genomic_DNA"/>
</dbReference>
<keyword evidence="2" id="KW-0472">Membrane</keyword>
<feature type="region of interest" description="Disordered" evidence="1">
    <location>
        <begin position="1"/>
        <end position="105"/>
    </location>
</feature>
<dbReference type="InterPro" id="IPR055301">
    <property type="entry name" value="Lea14-like_2"/>
</dbReference>
<feature type="compositionally biased region" description="Polar residues" evidence="1">
    <location>
        <begin position="46"/>
        <end position="55"/>
    </location>
</feature>
<reference evidence="4" key="1">
    <citation type="submission" date="2013-01" db="EMBL/GenBank/DDBJ databases">
        <title>Draft Genome Sequence of a Mulberry Tree, Morus notabilis C.K. Schneid.</title>
        <authorList>
            <person name="He N."/>
            <person name="Zhao S."/>
        </authorList>
    </citation>
    <scope>NUCLEOTIDE SEQUENCE</scope>
</reference>
<evidence type="ECO:0000256" key="1">
    <source>
        <dbReference type="SAM" id="MobiDB-lite"/>
    </source>
</evidence>
<keyword evidence="4" id="KW-1185">Reference proteome</keyword>
<feature type="compositionally biased region" description="Low complexity" evidence="1">
    <location>
        <begin position="12"/>
        <end position="23"/>
    </location>
</feature>
<organism evidence="3 4">
    <name type="scientific">Morus notabilis</name>
    <dbReference type="NCBI Taxonomy" id="981085"/>
    <lineage>
        <taxon>Eukaryota</taxon>
        <taxon>Viridiplantae</taxon>
        <taxon>Streptophyta</taxon>
        <taxon>Embryophyta</taxon>
        <taxon>Tracheophyta</taxon>
        <taxon>Spermatophyta</taxon>
        <taxon>Magnoliopsida</taxon>
        <taxon>eudicotyledons</taxon>
        <taxon>Gunneridae</taxon>
        <taxon>Pentapetalae</taxon>
        <taxon>rosids</taxon>
        <taxon>fabids</taxon>
        <taxon>Rosales</taxon>
        <taxon>Moraceae</taxon>
        <taxon>Moreae</taxon>
        <taxon>Morus</taxon>
    </lineage>
</organism>
<dbReference type="eggNOG" id="ENOG502QTIT">
    <property type="taxonomic scope" value="Eukaryota"/>
</dbReference>
<evidence type="ECO:0000256" key="2">
    <source>
        <dbReference type="SAM" id="Phobius"/>
    </source>
</evidence>
<feature type="transmembrane region" description="Helical" evidence="2">
    <location>
        <begin position="133"/>
        <end position="155"/>
    </location>
</feature>
<keyword evidence="2" id="KW-1133">Transmembrane helix</keyword>
<evidence type="ECO:0000313" key="3">
    <source>
        <dbReference type="EMBL" id="EXB54388.1"/>
    </source>
</evidence>
<sequence>MSVLAKTDSEVSSLSQSSPSRSPGRGGRPVYYVQSPSRDSHDGEKTTNSFNSSPVLSPMGSPPHSHSNSSLGPHSRDSSSTRFSGSRKHTNNGSGSNQKGSGWRPWKDRFDAIEEEGLLDDDGIARGNTRRGYFLAFVVGFFVLFSVFSLILWGASRSQKPAITMKSIVFDQFVIQAGADFSGVATEMVSMNSTVKLTFRNTATFFGLHVTSTPLDLSYSQLTVATGTMGKFYQARMSQRSVIVTLRGRNIPLYGGGASLGSSNGAPIQPVPLTLNFMVRSRAYVLGKLVKPKFYRRIQCSVVMDPKKMNTAITLGNKCTYQNR</sequence>
<gene>
    <name evidence="3" type="ORF">L484_011050</name>
</gene>
<dbReference type="Proteomes" id="UP000030645">
    <property type="component" value="Unassembled WGS sequence"/>
</dbReference>
<dbReference type="AlphaFoldDB" id="W9R202"/>
<evidence type="ECO:0000313" key="4">
    <source>
        <dbReference type="Proteomes" id="UP000030645"/>
    </source>
</evidence>
<name>W9R202_9ROSA</name>
<accession>W9R202</accession>
<keyword evidence="2" id="KW-0812">Transmembrane</keyword>
<proteinExistence type="predicted"/>
<protein>
    <submittedName>
        <fullName evidence="3">Uncharacterized protein</fullName>
    </submittedName>
</protein>